<dbReference type="SUPFAM" id="SSF51261">
    <property type="entry name" value="Duplicated hybrid motif"/>
    <property type="match status" value="1"/>
</dbReference>
<dbReference type="Gene3D" id="2.70.70.10">
    <property type="entry name" value="Glucose Permease (Domain IIA)"/>
    <property type="match status" value="1"/>
</dbReference>
<dbReference type="GeneID" id="86842293"/>
<sequence>MLKTNGRILPALLLAAIAMFLTLLMPLSSAVANPKEQKNRIDKRVEELQKEFRDLDDDLARTIAEKEAAEEEMPGAEEALDKAQEELEDAQREDEELGARLTSAENAQSSLQDDINKGEADLDKKQKSVTKIARQAYQNSGVTSDVAMLLQMASKQNGASGATRVDSAVRAQQRSITQLSEQRSLNMNNKDRLDAVTDEIADLKEEAAKVVLRKEAAERDAKQKRDDLDSLITTKDEASKRIEDSRDEAERQLEEQQAEQDRLAKEVEEWEKEQEKKGLPTGNGDLINPAQGYPITSPFGYRIHPISKRRKLHTGTDFGMGCGSPVRASGDGVVVSAGWAGGYGNRVVISHGKMKGSKIASTYSHNSSLKVRSGSRVKQGQVIASSGTTGASTGCHLHFEIMQNGSYVNPMPWIS</sequence>
<evidence type="ECO:0000313" key="5">
    <source>
        <dbReference type="Proteomes" id="UP000235703"/>
    </source>
</evidence>
<proteinExistence type="predicted"/>
<feature type="region of interest" description="Disordered" evidence="2">
    <location>
        <begin position="159"/>
        <end position="190"/>
    </location>
</feature>
<comment type="caution">
    <text evidence="4">The sequence shown here is derived from an EMBL/GenBank/DDBJ whole genome shotgun (WGS) entry which is preliminary data.</text>
</comment>
<feature type="compositionally biased region" description="Polar residues" evidence="2">
    <location>
        <begin position="103"/>
        <end position="113"/>
    </location>
</feature>
<feature type="compositionally biased region" description="Basic and acidic residues" evidence="2">
    <location>
        <begin position="214"/>
        <end position="278"/>
    </location>
</feature>
<name>A0A2N6PEP8_9MICO</name>
<dbReference type="PANTHER" id="PTHR21666:SF289">
    <property type="entry name" value="L-ALA--D-GLU ENDOPEPTIDASE"/>
    <property type="match status" value="1"/>
</dbReference>
<feature type="compositionally biased region" description="Polar residues" evidence="2">
    <location>
        <begin position="170"/>
        <end position="188"/>
    </location>
</feature>
<dbReference type="InterPro" id="IPR050570">
    <property type="entry name" value="Cell_wall_metabolism_enzyme"/>
</dbReference>
<organism evidence="4 5">
    <name type="scientific">Brevibacterium luteolum</name>
    <dbReference type="NCBI Taxonomy" id="199591"/>
    <lineage>
        <taxon>Bacteria</taxon>
        <taxon>Bacillati</taxon>
        <taxon>Actinomycetota</taxon>
        <taxon>Actinomycetes</taxon>
        <taxon>Micrococcales</taxon>
        <taxon>Brevibacteriaceae</taxon>
        <taxon>Brevibacterium</taxon>
    </lineage>
</organism>
<dbReference type="PANTHER" id="PTHR21666">
    <property type="entry name" value="PEPTIDASE-RELATED"/>
    <property type="match status" value="1"/>
</dbReference>
<dbReference type="OrthoDB" id="1099523at2"/>
<keyword evidence="1" id="KW-0732">Signal</keyword>
<feature type="compositionally biased region" description="Acidic residues" evidence="2">
    <location>
        <begin position="86"/>
        <end position="96"/>
    </location>
</feature>
<keyword evidence="5" id="KW-1185">Reference proteome</keyword>
<accession>A0A2N6PEP8</accession>
<dbReference type="InterPro" id="IPR011055">
    <property type="entry name" value="Dup_hybrid_motif"/>
</dbReference>
<feature type="region of interest" description="Disordered" evidence="2">
    <location>
        <begin position="65"/>
        <end position="122"/>
    </location>
</feature>
<dbReference type="Proteomes" id="UP000235703">
    <property type="component" value="Unassembled WGS sequence"/>
</dbReference>
<dbReference type="Gene3D" id="6.10.250.3150">
    <property type="match status" value="1"/>
</dbReference>
<gene>
    <name evidence="4" type="ORF">CJ198_12695</name>
</gene>
<evidence type="ECO:0000256" key="1">
    <source>
        <dbReference type="ARBA" id="ARBA00022729"/>
    </source>
</evidence>
<dbReference type="EMBL" id="PNFZ01000009">
    <property type="protein sequence ID" value="PMB97161.1"/>
    <property type="molecule type" value="Genomic_DNA"/>
</dbReference>
<dbReference type="InterPro" id="IPR016047">
    <property type="entry name" value="M23ase_b-sheet_dom"/>
</dbReference>
<feature type="domain" description="M23ase beta-sheet core" evidence="3">
    <location>
        <begin position="312"/>
        <end position="410"/>
    </location>
</feature>
<dbReference type="GO" id="GO:0004222">
    <property type="term" value="F:metalloendopeptidase activity"/>
    <property type="evidence" value="ECO:0007669"/>
    <property type="project" value="TreeGrafter"/>
</dbReference>
<dbReference type="RefSeq" id="WP_102162976.1">
    <property type="nucleotide sequence ID" value="NZ_JALXPL010000014.1"/>
</dbReference>
<reference evidence="4 5" key="1">
    <citation type="submission" date="2017-09" db="EMBL/GenBank/DDBJ databases">
        <title>Bacterial strain isolated from the female urinary microbiota.</title>
        <authorList>
            <person name="Thomas-White K."/>
            <person name="Kumar N."/>
            <person name="Forster S."/>
            <person name="Putonti C."/>
            <person name="Lawley T."/>
            <person name="Wolfe A.J."/>
        </authorList>
    </citation>
    <scope>NUCLEOTIDE SEQUENCE [LARGE SCALE GENOMIC DNA]</scope>
    <source>
        <strain evidence="4 5">UMB0680</strain>
    </source>
</reference>
<protein>
    <submittedName>
        <fullName evidence="4">Peptidase M23</fullName>
    </submittedName>
</protein>
<evidence type="ECO:0000259" key="3">
    <source>
        <dbReference type="Pfam" id="PF01551"/>
    </source>
</evidence>
<dbReference type="Pfam" id="PF01551">
    <property type="entry name" value="Peptidase_M23"/>
    <property type="match status" value="1"/>
</dbReference>
<evidence type="ECO:0000256" key="2">
    <source>
        <dbReference type="SAM" id="MobiDB-lite"/>
    </source>
</evidence>
<feature type="region of interest" description="Disordered" evidence="2">
    <location>
        <begin position="214"/>
        <end position="289"/>
    </location>
</feature>
<dbReference type="CDD" id="cd12797">
    <property type="entry name" value="M23_peptidase"/>
    <property type="match status" value="1"/>
</dbReference>
<evidence type="ECO:0000313" key="4">
    <source>
        <dbReference type="EMBL" id="PMB97161.1"/>
    </source>
</evidence>
<dbReference type="AlphaFoldDB" id="A0A2N6PEP8"/>